<dbReference type="Proteomes" id="UP000694406">
    <property type="component" value="Unplaced"/>
</dbReference>
<dbReference type="AlphaFoldDB" id="A0A8C5T1U2"/>
<name>A0A8C5T1U2_LATLA</name>
<proteinExistence type="predicted"/>
<sequence>MDWARRSLNLLSQIWDIKVCLHPKPPDWPGVGGCLVQVWGRNILRKTHPPSSSGDIQALVRGGHYRSKDAYFCVLFFLSSVYSNYFKDKNRCIIFLQFMGLLVM</sequence>
<accession>A0A8C5T1U2</accession>
<reference evidence="1" key="2">
    <citation type="submission" date="2025-09" db="UniProtKB">
        <authorList>
            <consortium name="Ensembl"/>
        </authorList>
    </citation>
    <scope>IDENTIFICATION</scope>
</reference>
<organism evidence="1 2">
    <name type="scientific">Laticauda laticaudata</name>
    <name type="common">Blue-ringed sea krait</name>
    <name type="synonym">Blue-lipped sea krait</name>
    <dbReference type="NCBI Taxonomy" id="8630"/>
    <lineage>
        <taxon>Eukaryota</taxon>
        <taxon>Metazoa</taxon>
        <taxon>Chordata</taxon>
        <taxon>Craniata</taxon>
        <taxon>Vertebrata</taxon>
        <taxon>Euteleostomi</taxon>
        <taxon>Lepidosauria</taxon>
        <taxon>Squamata</taxon>
        <taxon>Bifurcata</taxon>
        <taxon>Unidentata</taxon>
        <taxon>Episquamata</taxon>
        <taxon>Toxicofera</taxon>
        <taxon>Serpentes</taxon>
        <taxon>Colubroidea</taxon>
        <taxon>Elapidae</taxon>
        <taxon>Laticaudinae</taxon>
        <taxon>Laticauda</taxon>
    </lineage>
</organism>
<evidence type="ECO:0000313" key="2">
    <source>
        <dbReference type="Proteomes" id="UP000694406"/>
    </source>
</evidence>
<evidence type="ECO:0000313" key="1">
    <source>
        <dbReference type="Ensembl" id="ENSLLTP00000025217.1"/>
    </source>
</evidence>
<dbReference type="Ensembl" id="ENSLLTT00000026127.1">
    <property type="protein sequence ID" value="ENSLLTP00000025217.1"/>
    <property type="gene ID" value="ENSLLTG00000018442.1"/>
</dbReference>
<keyword evidence="2" id="KW-1185">Reference proteome</keyword>
<reference evidence="1" key="1">
    <citation type="submission" date="2025-08" db="UniProtKB">
        <authorList>
            <consortium name="Ensembl"/>
        </authorList>
    </citation>
    <scope>IDENTIFICATION</scope>
</reference>
<protein>
    <submittedName>
        <fullName evidence="1">Uncharacterized protein</fullName>
    </submittedName>
</protein>